<evidence type="ECO:0000256" key="1">
    <source>
        <dbReference type="SAM" id="MobiDB-lite"/>
    </source>
</evidence>
<proteinExistence type="predicted"/>
<dbReference type="Proteomes" id="UP000886520">
    <property type="component" value="Chromosome 14"/>
</dbReference>
<evidence type="ECO:0000313" key="2">
    <source>
        <dbReference type="EMBL" id="KAI5070228.1"/>
    </source>
</evidence>
<evidence type="ECO:0000313" key="3">
    <source>
        <dbReference type="Proteomes" id="UP000886520"/>
    </source>
</evidence>
<organism evidence="2 3">
    <name type="scientific">Adiantum capillus-veneris</name>
    <name type="common">Maidenhair fern</name>
    <dbReference type="NCBI Taxonomy" id="13818"/>
    <lineage>
        <taxon>Eukaryota</taxon>
        <taxon>Viridiplantae</taxon>
        <taxon>Streptophyta</taxon>
        <taxon>Embryophyta</taxon>
        <taxon>Tracheophyta</taxon>
        <taxon>Polypodiopsida</taxon>
        <taxon>Polypodiidae</taxon>
        <taxon>Polypodiales</taxon>
        <taxon>Pteridineae</taxon>
        <taxon>Pteridaceae</taxon>
        <taxon>Vittarioideae</taxon>
        <taxon>Adiantum</taxon>
    </lineage>
</organism>
<dbReference type="InterPro" id="IPR006461">
    <property type="entry name" value="PLAC_motif_containing"/>
</dbReference>
<protein>
    <submittedName>
        <fullName evidence="2">Uncharacterized protein</fullName>
    </submittedName>
</protein>
<keyword evidence="3" id="KW-1185">Reference proteome</keyword>
<comment type="caution">
    <text evidence="2">The sequence shown here is derived from an EMBL/GenBank/DDBJ whole genome shotgun (WGS) entry which is preliminary data.</text>
</comment>
<sequence>MADEALIYANEKEPETKHAHKGENEAHEGDGETVVIAEGVPLLAQPAVVDTPTSPWTTGLFSCFGNNDEFFSSDLEVCVLGTFAPCFLYASNVERLHPTTENTLTNHFCTYSGLFCLGNFIFGCNALAPCFSSASRTELRRKYNLMGSSECFAKSCGCGAHFAESSDRECMETVGDFATHYICHTCALCQEGREIRRRMPHPGFVRSFMPMEAPGQQVMLP</sequence>
<dbReference type="NCBIfam" id="TIGR01571">
    <property type="entry name" value="A_thal_Cys_rich"/>
    <property type="match status" value="1"/>
</dbReference>
<name>A0A9D4ULQ9_ADICA</name>
<accession>A0A9D4ULQ9</accession>
<gene>
    <name evidence="2" type="ORF">GOP47_0014571</name>
</gene>
<dbReference type="AlphaFoldDB" id="A0A9D4ULQ9"/>
<feature type="region of interest" description="Disordered" evidence="1">
    <location>
        <begin position="1"/>
        <end position="30"/>
    </location>
</feature>
<dbReference type="Pfam" id="PF04749">
    <property type="entry name" value="PLAC8"/>
    <property type="match status" value="1"/>
</dbReference>
<feature type="compositionally biased region" description="Basic and acidic residues" evidence="1">
    <location>
        <begin position="10"/>
        <end position="30"/>
    </location>
</feature>
<reference evidence="2" key="1">
    <citation type="submission" date="2021-01" db="EMBL/GenBank/DDBJ databases">
        <title>Adiantum capillus-veneris genome.</title>
        <authorList>
            <person name="Fang Y."/>
            <person name="Liao Q."/>
        </authorList>
    </citation>
    <scope>NUCLEOTIDE SEQUENCE</scope>
    <source>
        <strain evidence="2">H3</strain>
        <tissue evidence="2">Leaf</tissue>
    </source>
</reference>
<dbReference type="EMBL" id="JABFUD020000014">
    <property type="protein sequence ID" value="KAI5070228.1"/>
    <property type="molecule type" value="Genomic_DNA"/>
</dbReference>
<dbReference type="OrthoDB" id="1045822at2759"/>
<dbReference type="PANTHER" id="PTHR15907">
    <property type="entry name" value="DUF614 FAMILY PROTEIN-RELATED"/>
    <property type="match status" value="1"/>
</dbReference>